<evidence type="ECO:0000313" key="3">
    <source>
        <dbReference type="Proteomes" id="UP000664169"/>
    </source>
</evidence>
<dbReference type="Proteomes" id="UP000664169">
    <property type="component" value="Unassembled WGS sequence"/>
</dbReference>
<comment type="caution">
    <text evidence="2">The sequence shown here is derived from an EMBL/GenBank/DDBJ whole genome shotgun (WGS) entry which is preliminary data.</text>
</comment>
<protein>
    <submittedName>
        <fullName evidence="2">Uncharacterized protein</fullName>
    </submittedName>
</protein>
<feature type="region of interest" description="Disordered" evidence="1">
    <location>
        <begin position="273"/>
        <end position="310"/>
    </location>
</feature>
<dbReference type="EMBL" id="CAJPDQ010000016">
    <property type="protein sequence ID" value="CAF9921062.1"/>
    <property type="molecule type" value="Genomic_DNA"/>
</dbReference>
<sequence length="310" mass="34852">MAPSVKPFSIDSLKKTINDTDRGIQFGLLGNSMKQNIEGLEAFLQSIDTTIINDSQVQRQDAGDAKLSQRERIQLVNKASALLVDSGLPYMNPVIANDHRFHGKDHAEVQKIFGDQLKGFINNQKFSTATWTDTTRMCANFWKLLKLDMTEENQLTRLFWTFPLPGPPANAVLKSLQKVFNAHGNDQTKYQGIIDKLRSKYDERNGVTGSERKFLSSVDVDKLFIPPNDLVAMADKAIKTIEFLQKMDKEFDAFDFQVPHFDIPDLDVLDPVAIPGEPSQEQVDEEMTDAGDERAPDGEDNEEQQGLFVG</sequence>
<keyword evidence="3" id="KW-1185">Reference proteome</keyword>
<organism evidence="2 3">
    <name type="scientific">Gomphillus americanus</name>
    <dbReference type="NCBI Taxonomy" id="1940652"/>
    <lineage>
        <taxon>Eukaryota</taxon>
        <taxon>Fungi</taxon>
        <taxon>Dikarya</taxon>
        <taxon>Ascomycota</taxon>
        <taxon>Pezizomycotina</taxon>
        <taxon>Lecanoromycetes</taxon>
        <taxon>OSLEUM clade</taxon>
        <taxon>Ostropomycetidae</taxon>
        <taxon>Ostropales</taxon>
        <taxon>Graphidaceae</taxon>
        <taxon>Gomphilloideae</taxon>
        <taxon>Gomphillus</taxon>
    </lineage>
</organism>
<evidence type="ECO:0000313" key="2">
    <source>
        <dbReference type="EMBL" id="CAF9921062.1"/>
    </source>
</evidence>
<gene>
    <name evidence="2" type="ORF">GOMPHAMPRED_002217</name>
</gene>
<dbReference type="AlphaFoldDB" id="A0A8H3FE89"/>
<name>A0A8H3FE89_9LECA</name>
<evidence type="ECO:0000256" key="1">
    <source>
        <dbReference type="SAM" id="MobiDB-lite"/>
    </source>
</evidence>
<reference evidence="2" key="1">
    <citation type="submission" date="2021-03" db="EMBL/GenBank/DDBJ databases">
        <authorList>
            <person name="Tagirdzhanova G."/>
        </authorList>
    </citation>
    <scope>NUCLEOTIDE SEQUENCE</scope>
</reference>
<accession>A0A8H3FE89</accession>
<proteinExistence type="predicted"/>